<feature type="non-terminal residue" evidence="1">
    <location>
        <position position="170"/>
    </location>
</feature>
<dbReference type="EMBL" id="VUJU01005427">
    <property type="protein sequence ID" value="KAF0751274.1"/>
    <property type="molecule type" value="Genomic_DNA"/>
</dbReference>
<reference evidence="1 2" key="1">
    <citation type="submission" date="2019-08" db="EMBL/GenBank/DDBJ databases">
        <title>Whole genome of Aphis craccivora.</title>
        <authorList>
            <person name="Voronova N.V."/>
            <person name="Shulinski R.S."/>
            <person name="Bandarenka Y.V."/>
            <person name="Zhorov D.G."/>
            <person name="Warner D."/>
        </authorList>
    </citation>
    <scope>NUCLEOTIDE SEQUENCE [LARGE SCALE GENOMIC DNA]</scope>
    <source>
        <strain evidence="1">180601</strain>
        <tissue evidence="1">Whole Body</tissue>
    </source>
</reference>
<protein>
    <submittedName>
        <fullName evidence="1">Uncharacterized protein</fullName>
    </submittedName>
</protein>
<keyword evidence="2" id="KW-1185">Reference proteome</keyword>
<sequence length="170" mass="20302">MDYGQKSSNQPNKTTRRYNFNNSSIKLALEAFPLEIWHLNPSRDKKNKETTTVRRKHCQKLRKPSEQAHRRFHRLRQRIQIQPYTFPPWNINFNINLELTKFKKTTLPIIRLQISRRGWDNNYNSIFKLLEACSIYTAETIVKIAKLIQEKINQAKIRGSNIFLIWIPGH</sequence>
<dbReference type="OrthoDB" id="6497161at2759"/>
<accession>A0A6G0Y8L7</accession>
<dbReference type="Proteomes" id="UP000478052">
    <property type="component" value="Unassembled WGS sequence"/>
</dbReference>
<proteinExistence type="predicted"/>
<comment type="caution">
    <text evidence="1">The sequence shown here is derived from an EMBL/GenBank/DDBJ whole genome shotgun (WGS) entry which is preliminary data.</text>
</comment>
<evidence type="ECO:0000313" key="1">
    <source>
        <dbReference type="EMBL" id="KAF0751274.1"/>
    </source>
</evidence>
<dbReference type="AlphaFoldDB" id="A0A6G0Y8L7"/>
<organism evidence="1 2">
    <name type="scientific">Aphis craccivora</name>
    <name type="common">Cowpea aphid</name>
    <dbReference type="NCBI Taxonomy" id="307492"/>
    <lineage>
        <taxon>Eukaryota</taxon>
        <taxon>Metazoa</taxon>
        <taxon>Ecdysozoa</taxon>
        <taxon>Arthropoda</taxon>
        <taxon>Hexapoda</taxon>
        <taxon>Insecta</taxon>
        <taxon>Pterygota</taxon>
        <taxon>Neoptera</taxon>
        <taxon>Paraneoptera</taxon>
        <taxon>Hemiptera</taxon>
        <taxon>Sternorrhyncha</taxon>
        <taxon>Aphidomorpha</taxon>
        <taxon>Aphidoidea</taxon>
        <taxon>Aphididae</taxon>
        <taxon>Aphidini</taxon>
        <taxon>Aphis</taxon>
        <taxon>Aphis</taxon>
    </lineage>
</organism>
<evidence type="ECO:0000313" key="2">
    <source>
        <dbReference type="Proteomes" id="UP000478052"/>
    </source>
</evidence>
<gene>
    <name evidence="1" type="ORF">FWK35_00013515</name>
</gene>
<name>A0A6G0Y8L7_APHCR</name>